<dbReference type="InterPro" id="IPR019660">
    <property type="entry name" value="Put_sensory_transdc_reg_YbjN"/>
</dbReference>
<dbReference type="CDD" id="cd17033">
    <property type="entry name" value="DR1245-like"/>
    <property type="match status" value="1"/>
</dbReference>
<sequence>MFQEYARSEHPLDIIERLAAFQDWTFSRAETDEMSISVSGRWADYDIALTWIEDVEALHIACAFHLKVPQLRRAEVLNLIARINEQLWVGHFDLWNNENAVIHRQALVLAGGAKPTQSQCETMVNVAIETCERHFQAFQFVVWAGQTAREALDGVLFSTEGMA</sequence>
<accession>A0ABV0BJX0</accession>
<proteinExistence type="predicted"/>
<dbReference type="Pfam" id="PF10722">
    <property type="entry name" value="YbjN"/>
    <property type="match status" value="1"/>
</dbReference>
<organism evidence="1 2">
    <name type="scientific">Hohaiivirga grylli</name>
    <dbReference type="NCBI Taxonomy" id="3133970"/>
    <lineage>
        <taxon>Bacteria</taxon>
        <taxon>Pseudomonadati</taxon>
        <taxon>Pseudomonadota</taxon>
        <taxon>Alphaproteobacteria</taxon>
        <taxon>Hyphomicrobiales</taxon>
        <taxon>Methylobacteriaceae</taxon>
        <taxon>Hohaiivirga</taxon>
    </lineage>
</organism>
<evidence type="ECO:0000313" key="1">
    <source>
        <dbReference type="EMBL" id="MEN3931248.1"/>
    </source>
</evidence>
<protein>
    <submittedName>
        <fullName evidence="1">YbjN domain-containing protein</fullName>
    </submittedName>
</protein>
<comment type="caution">
    <text evidence="1">The sequence shown here is derived from an EMBL/GenBank/DDBJ whole genome shotgun (WGS) entry which is preliminary data.</text>
</comment>
<reference evidence="1 2" key="1">
    <citation type="submission" date="2024-04" db="EMBL/GenBank/DDBJ databases">
        <title>A novel species isolated from cricket.</title>
        <authorList>
            <person name="Wang H.-C."/>
        </authorList>
    </citation>
    <scope>NUCLEOTIDE SEQUENCE [LARGE SCALE GENOMIC DNA]</scope>
    <source>
        <strain evidence="1 2">WL0021</strain>
    </source>
</reference>
<evidence type="ECO:0000313" key="2">
    <source>
        <dbReference type="Proteomes" id="UP001418637"/>
    </source>
</evidence>
<name>A0ABV0BJX0_9HYPH</name>
<dbReference type="EMBL" id="JBBYXI010000003">
    <property type="protein sequence ID" value="MEN3931248.1"/>
    <property type="molecule type" value="Genomic_DNA"/>
</dbReference>
<gene>
    <name evidence="1" type="ORF">WJT86_09280</name>
</gene>
<dbReference type="Proteomes" id="UP001418637">
    <property type="component" value="Unassembled WGS sequence"/>
</dbReference>
<keyword evidence="2" id="KW-1185">Reference proteome</keyword>